<evidence type="ECO:0000256" key="2">
    <source>
        <dbReference type="ARBA" id="ARBA00022801"/>
    </source>
</evidence>
<dbReference type="PANTHER" id="PTHR10412">
    <property type="entry name" value="MANNOSYL-OLIGOSACCHARIDE GLUCOSIDASE"/>
    <property type="match status" value="1"/>
</dbReference>
<reference evidence="6 7" key="1">
    <citation type="submission" date="2016-11" db="EMBL/GenBank/DDBJ databases">
        <title>Complete genome sequence of Streptomyces niveus SCSIO 3406.</title>
        <authorList>
            <person name="Zhu Q."/>
            <person name="Cheng W."/>
            <person name="Song Y."/>
            <person name="Li Q."/>
            <person name="Ju J."/>
        </authorList>
    </citation>
    <scope>NUCLEOTIDE SEQUENCE [LARGE SCALE GENOMIC DNA]</scope>
    <source>
        <strain evidence="6 7">SCSIO 3406</strain>
    </source>
</reference>
<feature type="compositionally biased region" description="Low complexity" evidence="4">
    <location>
        <begin position="671"/>
        <end position="696"/>
    </location>
</feature>
<dbReference type="GO" id="GO:0009311">
    <property type="term" value="P:oligosaccharide metabolic process"/>
    <property type="evidence" value="ECO:0007669"/>
    <property type="project" value="InterPro"/>
</dbReference>
<name>A0A1U9QN11_STRNV</name>
<dbReference type="Pfam" id="PF22422">
    <property type="entry name" value="MGH1-like_GH"/>
    <property type="match status" value="1"/>
</dbReference>
<keyword evidence="2" id="KW-0378">Hydrolase</keyword>
<proteinExistence type="inferred from homology"/>
<evidence type="ECO:0000259" key="5">
    <source>
        <dbReference type="Pfam" id="PF22422"/>
    </source>
</evidence>
<dbReference type="OrthoDB" id="9781878at2"/>
<dbReference type="GO" id="GO:0006487">
    <property type="term" value="P:protein N-linked glycosylation"/>
    <property type="evidence" value="ECO:0007669"/>
    <property type="project" value="TreeGrafter"/>
</dbReference>
<dbReference type="InterPro" id="IPR008928">
    <property type="entry name" value="6-hairpin_glycosidase_sf"/>
</dbReference>
<protein>
    <recommendedName>
        <fullName evidence="5">Mannosylglycerate hydrolase MGH1-like glycoside hydrolase domain-containing protein</fullName>
    </recommendedName>
</protein>
<dbReference type="InterPro" id="IPR012341">
    <property type="entry name" value="6hp_glycosidase-like_sf"/>
</dbReference>
<dbReference type="GO" id="GO:0004573">
    <property type="term" value="F:Glc3Man9GlcNAc2 oligosaccharide glucosidase activity"/>
    <property type="evidence" value="ECO:0007669"/>
    <property type="project" value="InterPro"/>
</dbReference>
<dbReference type="InterPro" id="IPR054491">
    <property type="entry name" value="MGH1-like_GH"/>
</dbReference>
<dbReference type="RefSeq" id="WP_078073646.1">
    <property type="nucleotide sequence ID" value="NZ_CP018047.1"/>
</dbReference>
<organism evidence="6 7">
    <name type="scientific">Streptomyces niveus</name>
    <name type="common">Streptomyces spheroides</name>
    <dbReference type="NCBI Taxonomy" id="193462"/>
    <lineage>
        <taxon>Bacteria</taxon>
        <taxon>Bacillati</taxon>
        <taxon>Actinomycetota</taxon>
        <taxon>Actinomycetes</taxon>
        <taxon>Kitasatosporales</taxon>
        <taxon>Streptomycetaceae</taxon>
        <taxon>Streptomyces</taxon>
    </lineage>
</organism>
<dbReference type="AlphaFoldDB" id="A0A1U9QN11"/>
<evidence type="ECO:0000313" key="7">
    <source>
        <dbReference type="Proteomes" id="UP000189677"/>
    </source>
</evidence>
<gene>
    <name evidence="6" type="ORF">BBN63_01645</name>
</gene>
<dbReference type="EMBL" id="CP018047">
    <property type="protein sequence ID" value="AQU65161.1"/>
    <property type="molecule type" value="Genomic_DNA"/>
</dbReference>
<dbReference type="Gene3D" id="1.50.10.10">
    <property type="match status" value="1"/>
</dbReference>
<dbReference type="SUPFAM" id="SSF48208">
    <property type="entry name" value="Six-hairpin glycosidases"/>
    <property type="match status" value="1"/>
</dbReference>
<feature type="region of interest" description="Disordered" evidence="4">
    <location>
        <begin position="671"/>
        <end position="748"/>
    </location>
</feature>
<accession>A0A1U9QN11</accession>
<keyword evidence="3" id="KW-0326">Glycosidase</keyword>
<evidence type="ECO:0000256" key="4">
    <source>
        <dbReference type="SAM" id="MobiDB-lite"/>
    </source>
</evidence>
<feature type="domain" description="Mannosylglycerate hydrolase MGH1-like glycoside hydrolase" evidence="5">
    <location>
        <begin position="255"/>
        <end position="581"/>
    </location>
</feature>
<evidence type="ECO:0000313" key="6">
    <source>
        <dbReference type="EMBL" id="AQU65161.1"/>
    </source>
</evidence>
<sequence length="748" mass="78468">MSEKSTPATPAATGWNTWDVRTHTGMSRLPSGPRVRFGVLGPDGPVLSGFTWRDGLERLGPHTVDGTYAEVTVRAAGHRLRLVFAGGPGDVLHARAESPGTVVLSVEGLDAVEEPAGEGAGARNVSVGGARWAVNVSSPTRRLDSPAHTLTLAFDTGTGAVDVRVAPETPPDAAPEGAAGTVAETGTVLDAHRAASDRTRLRSGGWLGDAADALTRAVTWNTIHAPEIDRVLTPTSRDFVCAERKGFYGTWALHAWDTFFTGLAASAVDRDYARGVFGQILPYADEAGMIPNRVSDDGGRTDDRSQPPVGALTVYQAYLAGGLSAGTRDTALLTGTYPALLAWHDWWPRARRGPHGLLAWGSDPVVGDAASATLDRARRESGLDDSPMYDECLYDPATSTMDLADVGLNALHIADAEALAAIADILGERATAARLRAEAATAGAAADRLLWDVERGGYRNLTASGAHDPHVSPTMLYALLAGLPDAGRAAAVAADLLRPEVLGGVRPLPSVARNDPGFAATYWRGRIWAPMAYLAVQGLRRYELTGLSRPVVRALLRLFLDEWREHGHVRENYPATDGENLTALQKRSDGLMAWGGLLAYLAFGELADARPDGWRFAHPGEPADLCGLPLGDGRLDVRATDRLTVGLDGRVLLDMAPGVTVRGYRLTADGATGTAEGTGDLLVTPPGGGPPVTLDVRGAPRRFTVGTGGPTARNDAGERGDTGGTRDTASTGDSGTGSTGDIREGTGT</sequence>
<evidence type="ECO:0000256" key="1">
    <source>
        <dbReference type="ARBA" id="ARBA00010833"/>
    </source>
</evidence>
<dbReference type="Proteomes" id="UP000189677">
    <property type="component" value="Chromosome"/>
</dbReference>
<dbReference type="PANTHER" id="PTHR10412:SF11">
    <property type="entry name" value="MANNOSYL-OLIGOSACCHARIDE GLUCOSIDASE"/>
    <property type="match status" value="1"/>
</dbReference>
<comment type="similarity">
    <text evidence="1">Belongs to the glycosyl hydrolase 63 family.</text>
</comment>
<dbReference type="KEGG" id="snw:BBN63_01645"/>
<dbReference type="InterPro" id="IPR004888">
    <property type="entry name" value="Glycoside_hydrolase_63"/>
</dbReference>
<keyword evidence="7" id="KW-1185">Reference proteome</keyword>
<evidence type="ECO:0000256" key="3">
    <source>
        <dbReference type="ARBA" id="ARBA00023295"/>
    </source>
</evidence>